<reference evidence="1 2" key="1">
    <citation type="submission" date="2020-04" db="EMBL/GenBank/DDBJ databases">
        <authorList>
            <consortium name="Desulfovibrio sp. FSS-1 genome sequencing consortium"/>
            <person name="Shimoshige H."/>
            <person name="Kobayashi H."/>
            <person name="Maekawa T."/>
        </authorList>
    </citation>
    <scope>NUCLEOTIDE SEQUENCE [LARGE SCALE GENOMIC DNA]</scope>
    <source>
        <strain evidence="1 2">SIID29052-01</strain>
    </source>
</reference>
<dbReference type="EMBL" id="BLTE01000010">
    <property type="protein sequence ID" value="GFK94446.1"/>
    <property type="molecule type" value="Genomic_DNA"/>
</dbReference>
<comment type="caution">
    <text evidence="1">The sequence shown here is derived from an EMBL/GenBank/DDBJ whole genome shotgun (WGS) entry which is preliminary data.</text>
</comment>
<dbReference type="Proteomes" id="UP000494245">
    <property type="component" value="Unassembled WGS sequence"/>
</dbReference>
<gene>
    <name evidence="1" type="ORF">NNJEOMEG_02291</name>
</gene>
<organism evidence="1 2">
    <name type="scientific">Fundidesulfovibrio magnetotacticus</name>
    <dbReference type="NCBI Taxonomy" id="2730080"/>
    <lineage>
        <taxon>Bacteria</taxon>
        <taxon>Pseudomonadati</taxon>
        <taxon>Thermodesulfobacteriota</taxon>
        <taxon>Desulfovibrionia</taxon>
        <taxon>Desulfovibrionales</taxon>
        <taxon>Desulfovibrionaceae</taxon>
        <taxon>Fundidesulfovibrio</taxon>
    </lineage>
</organism>
<proteinExistence type="predicted"/>
<dbReference type="RefSeq" id="WP_173084536.1">
    <property type="nucleotide sequence ID" value="NZ_BLTE01000010.1"/>
</dbReference>
<accession>A0A6V8LXB6</accession>
<evidence type="ECO:0000313" key="1">
    <source>
        <dbReference type="EMBL" id="GFK94446.1"/>
    </source>
</evidence>
<reference evidence="1 2" key="2">
    <citation type="submission" date="2020-05" db="EMBL/GenBank/DDBJ databases">
        <title>Draft genome sequence of Desulfovibrio sp. strainFSS-1.</title>
        <authorList>
            <person name="Shimoshige H."/>
            <person name="Kobayashi H."/>
            <person name="Maekawa T."/>
        </authorList>
    </citation>
    <scope>NUCLEOTIDE SEQUENCE [LARGE SCALE GENOMIC DNA]</scope>
    <source>
        <strain evidence="1 2">SIID29052-01</strain>
    </source>
</reference>
<sequence>MTFDPAAFMQDSQGRFVPVGMVKDVDKARHELVLEIVGKAQELRQAMARFRDDAMGDVAAFVQLSGEKYGAKLGGDKGNLTLVSYDGRYKVQRQVSENLVFDERLQAAKSLIDECITEWSEGSRDEIRALIADAFQVDKEGRINTGRVLGLRRLNIDDPRWKEAMQAVSDSLRVAGSKTYLRVYERREDGKYEAIALDLAAM</sequence>
<protein>
    <recommendedName>
        <fullName evidence="3">Sulfate transport protein CysZ</fullName>
    </recommendedName>
</protein>
<name>A0A6V8LXB6_9BACT</name>
<evidence type="ECO:0000313" key="2">
    <source>
        <dbReference type="Proteomes" id="UP000494245"/>
    </source>
</evidence>
<dbReference type="Pfam" id="PF11363">
    <property type="entry name" value="DUF3164"/>
    <property type="match status" value="1"/>
</dbReference>
<keyword evidence="2" id="KW-1185">Reference proteome</keyword>
<evidence type="ECO:0008006" key="3">
    <source>
        <dbReference type="Google" id="ProtNLM"/>
    </source>
</evidence>
<dbReference type="AlphaFoldDB" id="A0A6V8LXB6"/>
<dbReference type="InterPro" id="IPR021505">
    <property type="entry name" value="Phage_B3_Orf6"/>
</dbReference>